<gene>
    <name evidence="7" type="ORF">GCM10011499_19260</name>
</gene>
<evidence type="ECO:0000256" key="2">
    <source>
        <dbReference type="ARBA" id="ARBA00022475"/>
    </source>
</evidence>
<evidence type="ECO:0000313" key="8">
    <source>
        <dbReference type="Proteomes" id="UP000596977"/>
    </source>
</evidence>
<feature type="transmembrane region" description="Helical" evidence="6">
    <location>
        <begin position="213"/>
        <end position="235"/>
    </location>
</feature>
<dbReference type="Pfam" id="PF09678">
    <property type="entry name" value="Caa3_CtaG"/>
    <property type="match status" value="1"/>
</dbReference>
<proteinExistence type="predicted"/>
<evidence type="ECO:0000256" key="5">
    <source>
        <dbReference type="ARBA" id="ARBA00023136"/>
    </source>
</evidence>
<dbReference type="RefSeq" id="WP_127074269.1">
    <property type="nucleotide sequence ID" value="NZ_BMKB01000003.1"/>
</dbReference>
<feature type="transmembrane region" description="Helical" evidence="6">
    <location>
        <begin position="106"/>
        <end position="125"/>
    </location>
</feature>
<feature type="transmembrane region" description="Helical" evidence="6">
    <location>
        <begin position="137"/>
        <end position="154"/>
    </location>
</feature>
<sequence length="247" mass="26935">MEFSVYDPYCGPAPVPAELIGRWNFDPFLLAALALGALLWMAYGRRDQTGKIAFSGSYILIFIAFISPLCALSSALFSARVAHHLILIGGIAPLLAIALPWRRGPILPLSALTILHAAFVWIWHAPDPYAMALDFHAIYWLMQLTLGGSAYLLWREVFSPFTRKGNSVMALLATIMQMGFLGALLVFAPQAVFAPHFTTTVAFGLTALEDQQLAGLLMWVPAVLPYIGVGLYLLAAMIKAEEARSPA</sequence>
<evidence type="ECO:0008006" key="9">
    <source>
        <dbReference type="Google" id="ProtNLM"/>
    </source>
</evidence>
<evidence type="ECO:0000256" key="3">
    <source>
        <dbReference type="ARBA" id="ARBA00022692"/>
    </source>
</evidence>
<comment type="subcellular location">
    <subcellularLocation>
        <location evidence="1">Cell membrane</location>
        <topology evidence="1">Multi-pass membrane protein</topology>
    </subcellularLocation>
</comment>
<feature type="transmembrane region" description="Helical" evidence="6">
    <location>
        <begin position="55"/>
        <end position="75"/>
    </location>
</feature>
<dbReference type="OrthoDB" id="259025at2"/>
<keyword evidence="8" id="KW-1185">Reference proteome</keyword>
<reference evidence="7 8" key="1">
    <citation type="journal article" date="2014" name="Int. J. Syst. Evol. Microbiol.">
        <title>Complete genome sequence of Corynebacterium casei LMG S-19264T (=DSM 44701T), isolated from a smear-ripened cheese.</title>
        <authorList>
            <consortium name="US DOE Joint Genome Institute (JGI-PGF)"/>
            <person name="Walter F."/>
            <person name="Albersmeier A."/>
            <person name="Kalinowski J."/>
            <person name="Ruckert C."/>
        </authorList>
    </citation>
    <scope>NUCLEOTIDE SEQUENCE [LARGE SCALE GENOMIC DNA]</scope>
    <source>
        <strain evidence="7 8">CGMCC 1.15896</strain>
    </source>
</reference>
<evidence type="ECO:0000256" key="1">
    <source>
        <dbReference type="ARBA" id="ARBA00004651"/>
    </source>
</evidence>
<evidence type="ECO:0000313" key="7">
    <source>
        <dbReference type="EMBL" id="GGA49532.1"/>
    </source>
</evidence>
<dbReference type="GO" id="GO:0005886">
    <property type="term" value="C:plasma membrane"/>
    <property type="evidence" value="ECO:0007669"/>
    <property type="project" value="UniProtKB-SubCell"/>
</dbReference>
<feature type="transmembrane region" description="Helical" evidence="6">
    <location>
        <begin position="166"/>
        <end position="193"/>
    </location>
</feature>
<feature type="transmembrane region" description="Helical" evidence="6">
    <location>
        <begin position="25"/>
        <end position="43"/>
    </location>
</feature>
<keyword evidence="2" id="KW-1003">Cell membrane</keyword>
<organism evidence="7 8">
    <name type="scientific">Pelagibacterium lentulum</name>
    <dbReference type="NCBI Taxonomy" id="2029865"/>
    <lineage>
        <taxon>Bacteria</taxon>
        <taxon>Pseudomonadati</taxon>
        <taxon>Pseudomonadota</taxon>
        <taxon>Alphaproteobacteria</taxon>
        <taxon>Hyphomicrobiales</taxon>
        <taxon>Devosiaceae</taxon>
        <taxon>Pelagibacterium</taxon>
    </lineage>
</organism>
<keyword evidence="3 6" id="KW-0812">Transmembrane</keyword>
<keyword evidence="4 6" id="KW-1133">Transmembrane helix</keyword>
<dbReference type="AlphaFoldDB" id="A0A916VX40"/>
<dbReference type="Proteomes" id="UP000596977">
    <property type="component" value="Unassembled WGS sequence"/>
</dbReference>
<evidence type="ECO:0000256" key="4">
    <source>
        <dbReference type="ARBA" id="ARBA00022989"/>
    </source>
</evidence>
<name>A0A916VX40_9HYPH</name>
<dbReference type="InterPro" id="IPR019108">
    <property type="entry name" value="Caa3_assmbl_CtaG-rel"/>
</dbReference>
<evidence type="ECO:0000256" key="6">
    <source>
        <dbReference type="SAM" id="Phobius"/>
    </source>
</evidence>
<protein>
    <recommendedName>
        <fullName evidence="9">Cytochrome c oxidase assembly protein</fullName>
    </recommendedName>
</protein>
<keyword evidence="5 6" id="KW-0472">Membrane</keyword>
<dbReference type="EMBL" id="BMKB01000003">
    <property type="protein sequence ID" value="GGA49532.1"/>
    <property type="molecule type" value="Genomic_DNA"/>
</dbReference>
<comment type="caution">
    <text evidence="7">The sequence shown here is derived from an EMBL/GenBank/DDBJ whole genome shotgun (WGS) entry which is preliminary data.</text>
</comment>
<accession>A0A916VX40</accession>
<feature type="transmembrane region" description="Helical" evidence="6">
    <location>
        <begin position="81"/>
        <end position="99"/>
    </location>
</feature>